<evidence type="ECO:0000313" key="3">
    <source>
        <dbReference type="EMBL" id="ETW86710.1"/>
    </source>
</evidence>
<gene>
    <name evidence="3" type="ORF">HETIRDRAFT_431328</name>
</gene>
<dbReference type="InParanoid" id="W4KMV6"/>
<organism evidence="3 4">
    <name type="scientific">Heterobasidion irregulare (strain TC 32-1)</name>
    <dbReference type="NCBI Taxonomy" id="747525"/>
    <lineage>
        <taxon>Eukaryota</taxon>
        <taxon>Fungi</taxon>
        <taxon>Dikarya</taxon>
        <taxon>Basidiomycota</taxon>
        <taxon>Agaricomycotina</taxon>
        <taxon>Agaricomycetes</taxon>
        <taxon>Russulales</taxon>
        <taxon>Bondarzewiaceae</taxon>
        <taxon>Heterobasidion</taxon>
        <taxon>Heterobasidion annosum species complex</taxon>
    </lineage>
</organism>
<reference evidence="3 4" key="1">
    <citation type="journal article" date="2012" name="New Phytol.">
        <title>Insight into trade-off between wood decay and parasitism from the genome of a fungal forest pathogen.</title>
        <authorList>
            <person name="Olson A."/>
            <person name="Aerts A."/>
            <person name="Asiegbu F."/>
            <person name="Belbahri L."/>
            <person name="Bouzid O."/>
            <person name="Broberg A."/>
            <person name="Canback B."/>
            <person name="Coutinho P.M."/>
            <person name="Cullen D."/>
            <person name="Dalman K."/>
            <person name="Deflorio G."/>
            <person name="van Diepen L.T."/>
            <person name="Dunand C."/>
            <person name="Duplessis S."/>
            <person name="Durling M."/>
            <person name="Gonthier P."/>
            <person name="Grimwood J."/>
            <person name="Fossdal C.G."/>
            <person name="Hansson D."/>
            <person name="Henrissat B."/>
            <person name="Hietala A."/>
            <person name="Himmelstrand K."/>
            <person name="Hoffmeister D."/>
            <person name="Hogberg N."/>
            <person name="James T.Y."/>
            <person name="Karlsson M."/>
            <person name="Kohler A."/>
            <person name="Kues U."/>
            <person name="Lee Y.H."/>
            <person name="Lin Y.C."/>
            <person name="Lind M."/>
            <person name="Lindquist E."/>
            <person name="Lombard V."/>
            <person name="Lucas S."/>
            <person name="Lunden K."/>
            <person name="Morin E."/>
            <person name="Murat C."/>
            <person name="Park J."/>
            <person name="Raffaello T."/>
            <person name="Rouze P."/>
            <person name="Salamov A."/>
            <person name="Schmutz J."/>
            <person name="Solheim H."/>
            <person name="Stahlberg J."/>
            <person name="Velez H."/>
            <person name="de Vries R.P."/>
            <person name="Wiebenga A."/>
            <person name="Woodward S."/>
            <person name="Yakovlev I."/>
            <person name="Garbelotto M."/>
            <person name="Martin F."/>
            <person name="Grigoriev I.V."/>
            <person name="Stenlid J."/>
        </authorList>
    </citation>
    <scope>NUCLEOTIDE SEQUENCE [LARGE SCALE GENOMIC DNA]</scope>
    <source>
        <strain evidence="3 4">TC 32-1</strain>
    </source>
</reference>
<dbReference type="HOGENOM" id="CLU_084561_0_0_1"/>
<sequence length="227" mass="25655">MRRAQTLRHNGRPSLALGADDLGMLRENPDESTEDILRRQLLEKDRENDKLQTQIQSLQVQLAQRPPIETIQALEKEYKNLELILQGTQRENERAMTELERGKTREKMLERELAKLAGENWQACLRRTAYSANLEIAPSSASAFVARSLIAGPPQGSSPKGSQTKHEASPATAEATLAHVEQMRLLILGMQQRLQTREETLTKVIERAEGEGMKFEELRRSMLSAKS</sequence>
<keyword evidence="1" id="KW-0175">Coiled coil</keyword>
<dbReference type="eggNOG" id="ENOG502SNEH">
    <property type="taxonomic scope" value="Eukaryota"/>
</dbReference>
<dbReference type="EMBL" id="KI925454">
    <property type="protein sequence ID" value="ETW86710.1"/>
    <property type="molecule type" value="Genomic_DNA"/>
</dbReference>
<dbReference type="OrthoDB" id="3363533at2759"/>
<evidence type="ECO:0000256" key="1">
    <source>
        <dbReference type="SAM" id="Coils"/>
    </source>
</evidence>
<keyword evidence="4" id="KW-1185">Reference proteome</keyword>
<accession>W4KMV6</accession>
<name>W4KMV6_HETIT</name>
<dbReference type="Proteomes" id="UP000030671">
    <property type="component" value="Unassembled WGS sequence"/>
</dbReference>
<proteinExistence type="predicted"/>
<dbReference type="KEGG" id="hir:HETIRDRAFT_431328"/>
<dbReference type="RefSeq" id="XP_009540705.1">
    <property type="nucleotide sequence ID" value="XM_009542410.1"/>
</dbReference>
<evidence type="ECO:0000313" key="4">
    <source>
        <dbReference type="Proteomes" id="UP000030671"/>
    </source>
</evidence>
<feature type="coiled-coil region" evidence="1">
    <location>
        <begin position="34"/>
        <end position="119"/>
    </location>
</feature>
<dbReference type="AlphaFoldDB" id="W4KMV6"/>
<dbReference type="GeneID" id="20674527"/>
<evidence type="ECO:0000256" key="2">
    <source>
        <dbReference type="SAM" id="MobiDB-lite"/>
    </source>
</evidence>
<feature type="region of interest" description="Disordered" evidence="2">
    <location>
        <begin position="150"/>
        <end position="172"/>
    </location>
</feature>
<protein>
    <submittedName>
        <fullName evidence="3">Uncharacterized protein</fullName>
    </submittedName>
</protein>